<evidence type="ECO:0000256" key="1">
    <source>
        <dbReference type="SAM" id="MobiDB-lite"/>
    </source>
</evidence>
<keyword evidence="2" id="KW-0812">Transmembrane</keyword>
<feature type="compositionally biased region" description="Basic and acidic residues" evidence="1">
    <location>
        <begin position="24"/>
        <end position="56"/>
    </location>
</feature>
<dbReference type="Proteomes" id="UP000838412">
    <property type="component" value="Chromosome 4"/>
</dbReference>
<keyword evidence="2" id="KW-0472">Membrane</keyword>
<evidence type="ECO:0000313" key="4">
    <source>
        <dbReference type="Proteomes" id="UP000838412"/>
    </source>
</evidence>
<organism evidence="3 4">
    <name type="scientific">Branchiostoma lanceolatum</name>
    <name type="common">Common lancelet</name>
    <name type="synonym">Amphioxus lanceolatum</name>
    <dbReference type="NCBI Taxonomy" id="7740"/>
    <lineage>
        <taxon>Eukaryota</taxon>
        <taxon>Metazoa</taxon>
        <taxon>Chordata</taxon>
        <taxon>Cephalochordata</taxon>
        <taxon>Leptocardii</taxon>
        <taxon>Amphioxiformes</taxon>
        <taxon>Branchiostomatidae</taxon>
        <taxon>Branchiostoma</taxon>
    </lineage>
</organism>
<keyword evidence="4" id="KW-1185">Reference proteome</keyword>
<feature type="transmembrane region" description="Helical" evidence="2">
    <location>
        <begin position="169"/>
        <end position="191"/>
    </location>
</feature>
<proteinExistence type="predicted"/>
<dbReference type="OrthoDB" id="10055209at2759"/>
<gene>
    <name evidence="3" type="primary">Hypp2693</name>
    <name evidence="3" type="ORF">BLAG_LOCUS18122</name>
</gene>
<sequence length="192" mass="21229">MDLARPGPKISTGYLRGRRSLTAGKDDKKTSVGGDKRLSASSRDRRASADVLERRGLTSVGRRGSSEEKRTSTGSMTGKGKAKQETKKASVVDTPRVSQEVCDRINDEIMSDDDTQNDIEELQEGLLTLRIMLTDLQDLRAMRDRARGVRGVVLGVTDMATSLSRDQVVWVPFVSSSLIVLLLCQLVRLFFR</sequence>
<evidence type="ECO:0000256" key="2">
    <source>
        <dbReference type="SAM" id="Phobius"/>
    </source>
</evidence>
<keyword evidence="2" id="KW-1133">Transmembrane helix</keyword>
<dbReference type="AlphaFoldDB" id="A0A8J9ZTP7"/>
<accession>A0A8J9ZTP7</accession>
<evidence type="ECO:0000313" key="3">
    <source>
        <dbReference type="EMBL" id="CAH1263420.1"/>
    </source>
</evidence>
<feature type="region of interest" description="Disordered" evidence="1">
    <location>
        <begin position="1"/>
        <end position="95"/>
    </location>
</feature>
<protein>
    <submittedName>
        <fullName evidence="3">Hypp2693 protein</fullName>
    </submittedName>
</protein>
<dbReference type="EMBL" id="OV696689">
    <property type="protein sequence ID" value="CAH1263420.1"/>
    <property type="molecule type" value="Genomic_DNA"/>
</dbReference>
<name>A0A8J9ZTP7_BRALA</name>
<reference evidence="3" key="1">
    <citation type="submission" date="2022-01" db="EMBL/GenBank/DDBJ databases">
        <authorList>
            <person name="Braso-Vives M."/>
        </authorList>
    </citation>
    <scope>NUCLEOTIDE SEQUENCE</scope>
</reference>